<keyword evidence="2" id="KW-1185">Reference proteome</keyword>
<evidence type="ECO:0000313" key="2">
    <source>
        <dbReference type="Proteomes" id="UP000636010"/>
    </source>
</evidence>
<comment type="caution">
    <text evidence="1">The sequence shown here is derived from an EMBL/GenBank/DDBJ whole genome shotgun (WGS) entry which is preliminary data.</text>
</comment>
<sequence>MGEDSTAQYPIPCDAFEPEFEPHYRDTLITDEAILEKIDKEISSLERIESNEKVEDQDIRIKLVRDYTSGNKDTLCLGSFFGTVLNGEVMKDDKELLQTVKRIIYNRE</sequence>
<dbReference type="RefSeq" id="WP_188467103.1">
    <property type="nucleotide sequence ID" value="NZ_BAABHU010000015.1"/>
</dbReference>
<evidence type="ECO:0000313" key="1">
    <source>
        <dbReference type="EMBL" id="GGC50643.1"/>
    </source>
</evidence>
<reference evidence="2" key="1">
    <citation type="journal article" date="2019" name="Int. J. Syst. Evol. Microbiol.">
        <title>The Global Catalogue of Microorganisms (GCM) 10K type strain sequencing project: providing services to taxonomists for standard genome sequencing and annotation.</title>
        <authorList>
            <consortium name="The Broad Institute Genomics Platform"/>
            <consortium name="The Broad Institute Genome Sequencing Center for Infectious Disease"/>
            <person name="Wu L."/>
            <person name="Ma J."/>
        </authorList>
    </citation>
    <scope>NUCLEOTIDE SEQUENCE [LARGE SCALE GENOMIC DNA]</scope>
    <source>
        <strain evidence="2">CGMCC 1.10832</strain>
    </source>
</reference>
<organism evidence="1 2">
    <name type="scientific">Marivirga lumbricoides</name>
    <dbReference type="NCBI Taxonomy" id="1046115"/>
    <lineage>
        <taxon>Bacteria</taxon>
        <taxon>Pseudomonadati</taxon>
        <taxon>Bacteroidota</taxon>
        <taxon>Cytophagia</taxon>
        <taxon>Cytophagales</taxon>
        <taxon>Marivirgaceae</taxon>
        <taxon>Marivirga</taxon>
    </lineage>
</organism>
<accession>A0ABQ1N0J9</accession>
<protein>
    <submittedName>
        <fullName evidence="1">Uncharacterized protein</fullName>
    </submittedName>
</protein>
<dbReference type="EMBL" id="BMEC01000015">
    <property type="protein sequence ID" value="GGC50643.1"/>
    <property type="molecule type" value="Genomic_DNA"/>
</dbReference>
<proteinExistence type="predicted"/>
<gene>
    <name evidence="1" type="ORF">GCM10011506_40430</name>
</gene>
<dbReference type="Proteomes" id="UP000636010">
    <property type="component" value="Unassembled WGS sequence"/>
</dbReference>
<name>A0ABQ1N0J9_9BACT</name>